<evidence type="ECO:0000256" key="2">
    <source>
        <dbReference type="SAM" id="SignalP"/>
    </source>
</evidence>
<protein>
    <submittedName>
        <fullName evidence="3">Uncharacterized protein</fullName>
    </submittedName>
</protein>
<feature type="chain" id="PRO_5024974189" evidence="2">
    <location>
        <begin position="21"/>
        <end position="169"/>
    </location>
</feature>
<evidence type="ECO:0000313" key="3">
    <source>
        <dbReference type="EMBL" id="GET89147.1"/>
    </source>
</evidence>
<name>A0A640KN99_LEITA</name>
<feature type="signal peptide" evidence="2">
    <location>
        <begin position="1"/>
        <end position="20"/>
    </location>
</feature>
<evidence type="ECO:0000256" key="1">
    <source>
        <dbReference type="SAM" id="MobiDB-lite"/>
    </source>
</evidence>
<gene>
    <name evidence="3" type="ORF">LtaPh_2506251</name>
</gene>
<accession>A0A640KN99</accession>
<reference evidence="3" key="1">
    <citation type="submission" date="2019-11" db="EMBL/GenBank/DDBJ databases">
        <title>Leishmania tarentolae CDS.</title>
        <authorList>
            <person name="Goto Y."/>
            <person name="Yamagishi J."/>
        </authorList>
    </citation>
    <scope>NUCLEOTIDE SEQUENCE [LARGE SCALE GENOMIC DNA]</scope>
    <source>
        <strain evidence="3">Parrot Tar II</strain>
    </source>
</reference>
<dbReference type="AlphaFoldDB" id="A0A640KN99"/>
<dbReference type="VEuPathDB" id="TriTrypDB:LtaPh_2506251"/>
<proteinExistence type="predicted"/>
<dbReference type="EMBL" id="BLBS01000034">
    <property type="protein sequence ID" value="GET89147.1"/>
    <property type="molecule type" value="Genomic_DNA"/>
</dbReference>
<feature type="compositionally biased region" description="Basic and acidic residues" evidence="1">
    <location>
        <begin position="153"/>
        <end position="169"/>
    </location>
</feature>
<dbReference type="Proteomes" id="UP000419144">
    <property type="component" value="Unassembled WGS sequence"/>
</dbReference>
<evidence type="ECO:0000313" key="4">
    <source>
        <dbReference type="Proteomes" id="UP000419144"/>
    </source>
</evidence>
<organism evidence="3 4">
    <name type="scientific">Leishmania tarentolae</name>
    <name type="common">Sauroleishmania tarentolae</name>
    <dbReference type="NCBI Taxonomy" id="5689"/>
    <lineage>
        <taxon>Eukaryota</taxon>
        <taxon>Discoba</taxon>
        <taxon>Euglenozoa</taxon>
        <taxon>Kinetoplastea</taxon>
        <taxon>Metakinetoplastina</taxon>
        <taxon>Trypanosomatida</taxon>
        <taxon>Trypanosomatidae</taxon>
        <taxon>Leishmaniinae</taxon>
        <taxon>Leishmania</taxon>
        <taxon>lizard Leishmania</taxon>
    </lineage>
</organism>
<sequence length="169" mass="19512">MAEAAWWRSTFCWRTRCWWAIHSASLAAFSRKPLLKPSHATTIYEKLRNWLSVFGATFAAEEETDMAAVTVSRYAVWAWTYVFPNEENERREGMGGYMYQVGTARAHVFSVSAIHPNCLDNHRARVQSSEDDRVVMWQQRQASEVRQVGAAEDNTHTNTHRETEKGGRR</sequence>
<keyword evidence="4" id="KW-1185">Reference proteome</keyword>
<comment type="caution">
    <text evidence="3">The sequence shown here is derived from an EMBL/GenBank/DDBJ whole genome shotgun (WGS) entry which is preliminary data.</text>
</comment>
<feature type="region of interest" description="Disordered" evidence="1">
    <location>
        <begin position="143"/>
        <end position="169"/>
    </location>
</feature>
<keyword evidence="2" id="KW-0732">Signal</keyword>